<dbReference type="InterPro" id="IPR035959">
    <property type="entry name" value="RutC-like_sf"/>
</dbReference>
<proteinExistence type="predicted"/>
<protein>
    <submittedName>
        <fullName evidence="1">Translation initiation inhibitor</fullName>
    </submittedName>
</protein>
<dbReference type="Proteomes" id="UP001144280">
    <property type="component" value="Unassembled WGS sequence"/>
</dbReference>
<dbReference type="Gene3D" id="3.30.1330.40">
    <property type="entry name" value="RutC-like"/>
    <property type="match status" value="1"/>
</dbReference>
<dbReference type="SUPFAM" id="SSF55298">
    <property type="entry name" value="YjgF-like"/>
    <property type="match status" value="1"/>
</dbReference>
<dbReference type="PANTHER" id="PTHR11803">
    <property type="entry name" value="2-IMINOBUTANOATE/2-IMINOPROPANOATE DEAMINASE RIDA"/>
    <property type="match status" value="1"/>
</dbReference>
<sequence length="125" mass="13593">MPAVQITSLGSQPRSYAQGALVTGAERTLFISGQVPEAPDGTVPDGFEAQCRLAWRNVLTVLTDAGMTERNLAKVTVFLSDRQYREANARIRHEVLGDHSPALTIIITGIYDEAWLLEIEAIAVA</sequence>
<dbReference type="EMBL" id="BSDI01000050">
    <property type="protein sequence ID" value="GLI01821.1"/>
    <property type="molecule type" value="Genomic_DNA"/>
</dbReference>
<evidence type="ECO:0000313" key="1">
    <source>
        <dbReference type="EMBL" id="GLI01821.1"/>
    </source>
</evidence>
<dbReference type="PANTHER" id="PTHR11803:SF44">
    <property type="entry name" value="RUTC FAMILY PROTEIN YJGH"/>
    <property type="match status" value="1"/>
</dbReference>
<keyword evidence="2" id="KW-1185">Reference proteome</keyword>
<dbReference type="InterPro" id="IPR006175">
    <property type="entry name" value="YjgF/YER057c/UK114"/>
</dbReference>
<name>A0ABQ5R8C1_9ACTN</name>
<comment type="caution">
    <text evidence="1">The sequence shown here is derived from an EMBL/GenBank/DDBJ whole genome shotgun (WGS) entry which is preliminary data.</text>
</comment>
<evidence type="ECO:0000313" key="2">
    <source>
        <dbReference type="Proteomes" id="UP001144280"/>
    </source>
</evidence>
<accession>A0ABQ5R8C1</accession>
<gene>
    <name evidence="1" type="ORF">Pa4123_70980</name>
</gene>
<reference evidence="1" key="1">
    <citation type="submission" date="2022-12" db="EMBL/GenBank/DDBJ databases">
        <title>New Phytohabitans aurantiacus sp. RD004123 nov., an actinomycete isolated from soil.</title>
        <authorList>
            <person name="Triningsih D.W."/>
            <person name="Harunari E."/>
            <person name="Igarashi Y."/>
        </authorList>
    </citation>
    <scope>NUCLEOTIDE SEQUENCE</scope>
    <source>
        <strain evidence="1">RD004123</strain>
    </source>
</reference>
<dbReference type="CDD" id="cd00448">
    <property type="entry name" value="YjgF_YER057c_UK114_family"/>
    <property type="match status" value="1"/>
</dbReference>
<organism evidence="1 2">
    <name type="scientific">Phytohabitans aurantiacus</name>
    <dbReference type="NCBI Taxonomy" id="3016789"/>
    <lineage>
        <taxon>Bacteria</taxon>
        <taxon>Bacillati</taxon>
        <taxon>Actinomycetota</taxon>
        <taxon>Actinomycetes</taxon>
        <taxon>Micromonosporales</taxon>
        <taxon>Micromonosporaceae</taxon>
    </lineage>
</organism>
<dbReference type="Pfam" id="PF01042">
    <property type="entry name" value="Ribonuc_L-PSP"/>
    <property type="match status" value="1"/>
</dbReference>